<dbReference type="InterPro" id="IPR017970">
    <property type="entry name" value="Homeobox_CS"/>
</dbReference>
<dbReference type="PROSITE" id="PS00027">
    <property type="entry name" value="HOMEOBOX_1"/>
    <property type="match status" value="1"/>
</dbReference>
<dbReference type="AlphaFoldDB" id="A0A200QRF2"/>
<evidence type="ECO:0000313" key="12">
    <source>
        <dbReference type="EMBL" id="OVA13031.1"/>
    </source>
</evidence>
<keyword evidence="10" id="KW-0175">Coiled coil</keyword>
<gene>
    <name evidence="12" type="ORF">BVC80_8947g12</name>
</gene>
<dbReference type="Pfam" id="PF02183">
    <property type="entry name" value="HALZ"/>
    <property type="match status" value="1"/>
</dbReference>
<keyword evidence="6" id="KW-0804">Transcription</keyword>
<feature type="domain" description="Homeobox" evidence="11">
    <location>
        <begin position="85"/>
        <end position="145"/>
    </location>
</feature>
<evidence type="ECO:0000259" key="11">
    <source>
        <dbReference type="PROSITE" id="PS50071"/>
    </source>
</evidence>
<sequence>MGEEEEECDIGLSLRLGSGEYTSRRTDERKRQVQLNFLFPSHPKKEIVDYEVHDDDRSSSKTVNQNEEHAIKKDNTSVNSHINKYGTTRKKLRLTKEQSALLESSFKEHNTPNMAQKQELAERLDLRPRQVEVWFQNRRARTKLKKTEVDCEVLKKCCESLKEENRRLKKELQELRSIKFGLPSPFYVQLPKTAALTVCPTCERIAKTSTTDDKNNMVLDVMGKSNKF</sequence>
<reference evidence="12 13" key="1">
    <citation type="journal article" date="2017" name="Mol. Plant">
        <title>The Genome of Medicinal Plant Macleaya cordata Provides New Insights into Benzylisoquinoline Alkaloids Metabolism.</title>
        <authorList>
            <person name="Liu X."/>
            <person name="Liu Y."/>
            <person name="Huang P."/>
            <person name="Ma Y."/>
            <person name="Qing Z."/>
            <person name="Tang Q."/>
            <person name="Cao H."/>
            <person name="Cheng P."/>
            <person name="Zheng Y."/>
            <person name="Yuan Z."/>
            <person name="Zhou Y."/>
            <person name="Liu J."/>
            <person name="Tang Z."/>
            <person name="Zhuo Y."/>
            <person name="Zhang Y."/>
            <person name="Yu L."/>
            <person name="Huang J."/>
            <person name="Yang P."/>
            <person name="Peng Q."/>
            <person name="Zhang J."/>
            <person name="Jiang W."/>
            <person name="Zhang Z."/>
            <person name="Lin K."/>
            <person name="Ro D.K."/>
            <person name="Chen X."/>
            <person name="Xiong X."/>
            <person name="Shang Y."/>
            <person name="Huang S."/>
            <person name="Zeng J."/>
        </authorList>
    </citation>
    <scope>NUCLEOTIDE SEQUENCE [LARGE SCALE GENOMIC DNA]</scope>
    <source>
        <strain evidence="13">cv. BLH2017</strain>
        <tissue evidence="12">Root</tissue>
    </source>
</reference>
<dbReference type="InterPro" id="IPR003106">
    <property type="entry name" value="Leu_zip_homeo"/>
</dbReference>
<dbReference type="GO" id="GO:0000981">
    <property type="term" value="F:DNA-binding transcription factor activity, RNA polymerase II-specific"/>
    <property type="evidence" value="ECO:0007669"/>
    <property type="project" value="InterPro"/>
</dbReference>
<comment type="similarity">
    <text evidence="2">Belongs to the HD-ZIP homeobox family. Class II subfamily.</text>
</comment>
<dbReference type="InterPro" id="IPR050762">
    <property type="entry name" value="HD-ZIP_Homeobox_LZ_Class_II"/>
</dbReference>
<keyword evidence="3" id="KW-0805">Transcription regulation</keyword>
<proteinExistence type="inferred from homology"/>
<dbReference type="Pfam" id="PF00046">
    <property type="entry name" value="Homeodomain"/>
    <property type="match status" value="1"/>
</dbReference>
<dbReference type="InterPro" id="IPR001356">
    <property type="entry name" value="HD"/>
</dbReference>
<name>A0A200QRF2_MACCD</name>
<evidence type="ECO:0000256" key="1">
    <source>
        <dbReference type="ARBA" id="ARBA00004123"/>
    </source>
</evidence>
<dbReference type="CDD" id="cd00086">
    <property type="entry name" value="homeodomain"/>
    <property type="match status" value="1"/>
</dbReference>
<dbReference type="InParanoid" id="A0A200QRF2"/>
<evidence type="ECO:0000256" key="10">
    <source>
        <dbReference type="SAM" id="Coils"/>
    </source>
</evidence>
<organism evidence="12 13">
    <name type="scientific">Macleaya cordata</name>
    <name type="common">Five-seeded plume-poppy</name>
    <name type="synonym">Bocconia cordata</name>
    <dbReference type="NCBI Taxonomy" id="56857"/>
    <lineage>
        <taxon>Eukaryota</taxon>
        <taxon>Viridiplantae</taxon>
        <taxon>Streptophyta</taxon>
        <taxon>Embryophyta</taxon>
        <taxon>Tracheophyta</taxon>
        <taxon>Spermatophyta</taxon>
        <taxon>Magnoliopsida</taxon>
        <taxon>Ranunculales</taxon>
        <taxon>Papaveraceae</taxon>
        <taxon>Papaveroideae</taxon>
        <taxon>Macleaya</taxon>
    </lineage>
</organism>
<dbReference type="SMART" id="SM00340">
    <property type="entry name" value="HALZ"/>
    <property type="match status" value="1"/>
</dbReference>
<evidence type="ECO:0000256" key="2">
    <source>
        <dbReference type="ARBA" id="ARBA00006074"/>
    </source>
</evidence>
<evidence type="ECO:0000313" key="13">
    <source>
        <dbReference type="Proteomes" id="UP000195402"/>
    </source>
</evidence>
<dbReference type="SUPFAM" id="SSF46689">
    <property type="entry name" value="Homeodomain-like"/>
    <property type="match status" value="1"/>
</dbReference>
<evidence type="ECO:0000256" key="5">
    <source>
        <dbReference type="ARBA" id="ARBA00023155"/>
    </source>
</evidence>
<dbReference type="GO" id="GO:0005634">
    <property type="term" value="C:nucleus"/>
    <property type="evidence" value="ECO:0007669"/>
    <property type="project" value="UniProtKB-SubCell"/>
</dbReference>
<comment type="caution">
    <text evidence="12">The sequence shown here is derived from an EMBL/GenBank/DDBJ whole genome shotgun (WGS) entry which is preliminary data.</text>
</comment>
<dbReference type="InterPro" id="IPR009057">
    <property type="entry name" value="Homeodomain-like_sf"/>
</dbReference>
<keyword evidence="4 8" id="KW-0238">DNA-binding</keyword>
<dbReference type="PANTHER" id="PTHR45714">
    <property type="entry name" value="HOMEOBOX-LEUCINE ZIPPER PROTEIN HAT14"/>
    <property type="match status" value="1"/>
</dbReference>
<dbReference type="OMA" id="EEACNTK"/>
<evidence type="ECO:0000256" key="4">
    <source>
        <dbReference type="ARBA" id="ARBA00023125"/>
    </source>
</evidence>
<dbReference type="EMBL" id="MVGT01001243">
    <property type="protein sequence ID" value="OVA13031.1"/>
    <property type="molecule type" value="Genomic_DNA"/>
</dbReference>
<feature type="DNA-binding region" description="Homeobox" evidence="8">
    <location>
        <begin position="87"/>
        <end position="146"/>
    </location>
</feature>
<feature type="coiled-coil region" evidence="10">
    <location>
        <begin position="144"/>
        <end position="178"/>
    </location>
</feature>
<dbReference type="PANTHER" id="PTHR45714:SF72">
    <property type="entry name" value="HOMEOBOX-LEUCINE ZIPPER PROTEIN HOX26-RELATED"/>
    <property type="match status" value="1"/>
</dbReference>
<dbReference type="Gene3D" id="1.10.10.60">
    <property type="entry name" value="Homeodomain-like"/>
    <property type="match status" value="1"/>
</dbReference>
<dbReference type="PROSITE" id="PS50071">
    <property type="entry name" value="HOMEOBOX_2"/>
    <property type="match status" value="1"/>
</dbReference>
<evidence type="ECO:0000256" key="3">
    <source>
        <dbReference type="ARBA" id="ARBA00023015"/>
    </source>
</evidence>
<accession>A0A200QRF2</accession>
<dbReference type="SMART" id="SM00389">
    <property type="entry name" value="HOX"/>
    <property type="match status" value="1"/>
</dbReference>
<dbReference type="GO" id="GO:0043565">
    <property type="term" value="F:sequence-specific DNA binding"/>
    <property type="evidence" value="ECO:0007669"/>
    <property type="project" value="InterPro"/>
</dbReference>
<dbReference type="OrthoDB" id="6159439at2759"/>
<evidence type="ECO:0000256" key="8">
    <source>
        <dbReference type="PROSITE-ProRule" id="PRU00108"/>
    </source>
</evidence>
<comment type="subcellular location">
    <subcellularLocation>
        <location evidence="1 8 9">Nucleus</location>
    </subcellularLocation>
</comment>
<protein>
    <submittedName>
        <fullName evidence="12">Homeobox domain</fullName>
    </submittedName>
</protein>
<evidence type="ECO:0000256" key="9">
    <source>
        <dbReference type="RuleBase" id="RU000682"/>
    </source>
</evidence>
<keyword evidence="13" id="KW-1185">Reference proteome</keyword>
<evidence type="ECO:0000256" key="7">
    <source>
        <dbReference type="ARBA" id="ARBA00023242"/>
    </source>
</evidence>
<dbReference type="Proteomes" id="UP000195402">
    <property type="component" value="Unassembled WGS sequence"/>
</dbReference>
<evidence type="ECO:0000256" key="6">
    <source>
        <dbReference type="ARBA" id="ARBA00023163"/>
    </source>
</evidence>
<keyword evidence="7 8" id="KW-0539">Nucleus</keyword>
<keyword evidence="5 8" id="KW-0371">Homeobox</keyword>